<proteinExistence type="predicted"/>
<reference evidence="2" key="1">
    <citation type="submission" date="2022-11" db="UniProtKB">
        <authorList>
            <consortium name="WormBaseParasite"/>
        </authorList>
    </citation>
    <scope>IDENTIFICATION</scope>
</reference>
<name>A0AC34F2B4_9BILA</name>
<dbReference type="Proteomes" id="UP000887579">
    <property type="component" value="Unplaced"/>
</dbReference>
<sequence>MVINVSLSFPSFYQSLWPLGNTNIKNPFACCSSTEAVGESRETTPVKQIIVKSSEAEPEPEPHRTIRVKSTAVHPIGSAPIASPEEEIKVRKIRSVEAAAAPPIISETMGDNVEDEIKKVTLKEDEFNGLIGNIAGNMIKEKMGGGAAGDILSGLAGKFLGGGDGGNSGGGGGGGNDIGNLIGGLMGGGGGGRSGGGANPGAGGYGDNSGGYNQGGGGGGGQGGFGDILGGLMGGGGGNRGNSGGGGGGNDIGNIIGGLIGGGGNKSGGGGGGNYPQGGGGGGQGGGGGGFDIGNLIGGLMGGGGKYAGGGPNTNNSFLTGNLIGEAAHKYLGVDPGTGKIIGAVAGNMLFNLGGKDNKLGNIGKIILDNIISGKFRRDTDPFVRPTPGPTPGPPRPTGPIQDFYALRDECLQKKQLFEDPEFPANDSSLYFTRSPPKRVQWLRPGEIVKEPQLISEGHTRFDAIQGNFF</sequence>
<evidence type="ECO:0000313" key="2">
    <source>
        <dbReference type="WBParaSite" id="ES5_v2.g11175.t1"/>
    </source>
</evidence>
<protein>
    <submittedName>
        <fullName evidence="2">Calpain catalytic domain-containing protein</fullName>
    </submittedName>
</protein>
<evidence type="ECO:0000313" key="1">
    <source>
        <dbReference type="Proteomes" id="UP000887579"/>
    </source>
</evidence>
<accession>A0AC34F2B4</accession>
<dbReference type="WBParaSite" id="ES5_v2.g11175.t1">
    <property type="protein sequence ID" value="ES5_v2.g11175.t1"/>
    <property type="gene ID" value="ES5_v2.g11175"/>
</dbReference>
<organism evidence="1 2">
    <name type="scientific">Panagrolaimus sp. ES5</name>
    <dbReference type="NCBI Taxonomy" id="591445"/>
    <lineage>
        <taxon>Eukaryota</taxon>
        <taxon>Metazoa</taxon>
        <taxon>Ecdysozoa</taxon>
        <taxon>Nematoda</taxon>
        <taxon>Chromadorea</taxon>
        <taxon>Rhabditida</taxon>
        <taxon>Tylenchina</taxon>
        <taxon>Panagrolaimomorpha</taxon>
        <taxon>Panagrolaimoidea</taxon>
        <taxon>Panagrolaimidae</taxon>
        <taxon>Panagrolaimus</taxon>
    </lineage>
</organism>